<dbReference type="Proteomes" id="UP000034096">
    <property type="component" value="Unassembled WGS sequence"/>
</dbReference>
<comment type="caution">
    <text evidence="2">The sequence shown here is derived from an EMBL/GenBank/DDBJ whole genome shotgun (WGS) entry which is preliminary data.</text>
</comment>
<evidence type="ECO:0000256" key="1">
    <source>
        <dbReference type="SAM" id="MobiDB-lite"/>
    </source>
</evidence>
<sequence>MGVLILGISSVVVGEGVTVNEGVTDNPVDESGVTDGSDEGVTDESGVTDGSDEGVTDESGVFVGTDVSVFGTDVSVGGNVFVISDVFVMLGNVPVQSGLLLSADTKVGILATIIPPIVVPITLRASLRVICVKDLFSFVIIIFGYNELIANSIL</sequence>
<protein>
    <submittedName>
        <fullName evidence="2">Uncharacterized protein</fullName>
    </submittedName>
</protein>
<gene>
    <name evidence="2" type="ORF">US75_C0050G0002</name>
</gene>
<proteinExistence type="predicted"/>
<dbReference type="EMBL" id="LBUE01000050">
    <property type="protein sequence ID" value="KKQ53760.1"/>
    <property type="molecule type" value="Genomic_DNA"/>
</dbReference>
<reference evidence="2 3" key="1">
    <citation type="journal article" date="2015" name="Nature">
        <title>rRNA introns, odd ribosomes, and small enigmatic genomes across a large radiation of phyla.</title>
        <authorList>
            <person name="Brown C.T."/>
            <person name="Hug L.A."/>
            <person name="Thomas B.C."/>
            <person name="Sharon I."/>
            <person name="Castelle C.J."/>
            <person name="Singh A."/>
            <person name="Wilkins M.J."/>
            <person name="Williams K.H."/>
            <person name="Banfield J.F."/>
        </authorList>
    </citation>
    <scope>NUCLEOTIDE SEQUENCE [LARGE SCALE GENOMIC DNA]</scope>
</reference>
<name>A0A0G0IRW8_9BACT</name>
<dbReference type="AlphaFoldDB" id="A0A0G0IRW8"/>
<feature type="region of interest" description="Disordered" evidence="1">
    <location>
        <begin position="22"/>
        <end position="54"/>
    </location>
</feature>
<organism evidence="2 3">
    <name type="scientific">Candidatus Woesebacteria bacterium GW2011_GWC1_38_13</name>
    <dbReference type="NCBI Taxonomy" id="1618583"/>
    <lineage>
        <taxon>Bacteria</taxon>
        <taxon>Candidatus Woeseibacteriota</taxon>
    </lineage>
</organism>
<evidence type="ECO:0000313" key="2">
    <source>
        <dbReference type="EMBL" id="KKQ53760.1"/>
    </source>
</evidence>
<accession>A0A0G0IRW8</accession>
<evidence type="ECO:0000313" key="3">
    <source>
        <dbReference type="Proteomes" id="UP000034096"/>
    </source>
</evidence>